<dbReference type="GO" id="GO:0071793">
    <property type="term" value="P:bacillithiol biosynthetic process"/>
    <property type="evidence" value="ECO:0007669"/>
    <property type="project" value="InterPro"/>
</dbReference>
<dbReference type="PANTHER" id="PTHR12526">
    <property type="entry name" value="GLYCOSYLTRANSFERASE"/>
    <property type="match status" value="1"/>
</dbReference>
<dbReference type="NCBIfam" id="TIGR03999">
    <property type="entry name" value="thiol_BshA"/>
    <property type="match status" value="1"/>
</dbReference>
<dbReference type="HOGENOM" id="CLU_009583_2_5_0"/>
<name>B1ZU05_OPITP</name>
<dbReference type="PANTHER" id="PTHR12526:SF599">
    <property type="entry name" value="N-ACETYL-ALPHA-D-GLUCOSAMINYL L-MALATE SYNTHASE"/>
    <property type="match status" value="1"/>
</dbReference>
<dbReference type="InterPro" id="IPR028098">
    <property type="entry name" value="Glyco_trans_4-like_N"/>
</dbReference>
<dbReference type="STRING" id="452637.Oter_2606"/>
<proteinExistence type="predicted"/>
<dbReference type="RefSeq" id="WP_012375422.1">
    <property type="nucleotide sequence ID" value="NC_010571.1"/>
</dbReference>
<dbReference type="eggNOG" id="COG0438">
    <property type="taxonomic scope" value="Bacteria"/>
</dbReference>
<dbReference type="Gene3D" id="3.40.50.2000">
    <property type="entry name" value="Glycogen Phosphorylase B"/>
    <property type="match status" value="2"/>
</dbReference>
<dbReference type="AlphaFoldDB" id="B1ZU05"/>
<reference evidence="2 3" key="1">
    <citation type="journal article" date="2011" name="J. Bacteriol.">
        <title>Genome sequence of the verrucomicrobium Opitutus terrae PB90-1, an abundant inhabitant of rice paddy soil ecosystems.</title>
        <authorList>
            <person name="van Passel M.W."/>
            <person name="Kant R."/>
            <person name="Palva A."/>
            <person name="Copeland A."/>
            <person name="Lucas S."/>
            <person name="Lapidus A."/>
            <person name="Glavina del Rio T."/>
            <person name="Pitluck S."/>
            <person name="Goltsman E."/>
            <person name="Clum A."/>
            <person name="Sun H."/>
            <person name="Schmutz J."/>
            <person name="Larimer F.W."/>
            <person name="Land M.L."/>
            <person name="Hauser L."/>
            <person name="Kyrpides N."/>
            <person name="Mikhailova N."/>
            <person name="Richardson P.P."/>
            <person name="Janssen P.H."/>
            <person name="de Vos W.M."/>
            <person name="Smidt H."/>
        </authorList>
    </citation>
    <scope>NUCLEOTIDE SEQUENCE [LARGE SCALE GENOMIC DNA]</scope>
    <source>
        <strain evidence="3">DSM 11246 / JCM 15787 / PB90-1</strain>
    </source>
</reference>
<dbReference type="CAZy" id="GT4">
    <property type="family name" value="Glycosyltransferase Family 4"/>
</dbReference>
<organism evidence="2 3">
    <name type="scientific">Opitutus terrae (strain DSM 11246 / JCM 15787 / PB90-1)</name>
    <dbReference type="NCBI Taxonomy" id="452637"/>
    <lineage>
        <taxon>Bacteria</taxon>
        <taxon>Pseudomonadati</taxon>
        <taxon>Verrucomicrobiota</taxon>
        <taxon>Opitutia</taxon>
        <taxon>Opitutales</taxon>
        <taxon>Opitutaceae</taxon>
        <taxon>Opitutus</taxon>
    </lineage>
</organism>
<dbReference type="Proteomes" id="UP000007013">
    <property type="component" value="Chromosome"/>
</dbReference>
<accession>B1ZU05</accession>
<keyword evidence="2" id="KW-0808">Transferase</keyword>
<dbReference type="SUPFAM" id="SSF53756">
    <property type="entry name" value="UDP-Glycosyltransferase/glycogen phosphorylase"/>
    <property type="match status" value="1"/>
</dbReference>
<feature type="domain" description="Glycosyltransferase subfamily 4-like N-terminal" evidence="1">
    <location>
        <begin position="17"/>
        <end position="180"/>
    </location>
</feature>
<gene>
    <name evidence="2" type="ordered locus">Oter_2606</name>
</gene>
<dbReference type="Pfam" id="PF13439">
    <property type="entry name" value="Glyco_transf_4"/>
    <property type="match status" value="1"/>
</dbReference>
<dbReference type="GO" id="GO:0016757">
    <property type="term" value="F:glycosyltransferase activity"/>
    <property type="evidence" value="ECO:0007669"/>
    <property type="project" value="InterPro"/>
</dbReference>
<keyword evidence="3" id="KW-1185">Reference proteome</keyword>
<dbReference type="Pfam" id="PF13692">
    <property type="entry name" value="Glyco_trans_1_4"/>
    <property type="match status" value="1"/>
</dbReference>
<evidence type="ECO:0000259" key="1">
    <source>
        <dbReference type="Pfam" id="PF13439"/>
    </source>
</evidence>
<dbReference type="EMBL" id="CP001032">
    <property type="protein sequence ID" value="ACB75887.1"/>
    <property type="molecule type" value="Genomic_DNA"/>
</dbReference>
<sequence length="398" mass="43876">MSSPRPLRIGITCYPSVGGSGILASALGEQLARCGHEVHFISYERPFRIKLDGPNLFFHPVVISDYDLFKHRDYTLPLSVKMAEVSRDHALDILHVHYAVPHATAAILALEMLPENRRPKLITTLHGTDTTLLGRDPGYGPAVRHALARSDAVTAVSRFLEEETHRVLGPGCPIEVIHNFFTPRPVARPREVVRKELGVAPHETLLLHLSNLRPIKRIDRLLESVALIRARESFRLLILAGGDFSPFAADVRRLGLADRVIVRHHVFEIEDYLNAADLGLFTSDSESFCLSILEAMAFGRPSVSTAVGGIPEVVDDGRNGLLVPSAEPADLARAVESLIADPARRAQLGAAAREKAQTVFSTERIVARYESFYRQVLERDTSGDAVTRSQELFVRSAG</sequence>
<evidence type="ECO:0000313" key="3">
    <source>
        <dbReference type="Proteomes" id="UP000007013"/>
    </source>
</evidence>
<protein>
    <submittedName>
        <fullName evidence="2">Glycosyl transferase group 1</fullName>
    </submittedName>
</protein>
<dbReference type="OrthoDB" id="9810929at2"/>
<dbReference type="InterPro" id="IPR023881">
    <property type="entry name" value="Thiol_BshA"/>
</dbReference>
<dbReference type="KEGG" id="ote:Oter_2606"/>
<evidence type="ECO:0000313" key="2">
    <source>
        <dbReference type="EMBL" id="ACB75887.1"/>
    </source>
</evidence>